<evidence type="ECO:0000313" key="3">
    <source>
        <dbReference type="RefSeq" id="XP_029117399.1"/>
    </source>
</evidence>
<protein>
    <submittedName>
        <fullName evidence="3">Uncharacterized protein LOC105034287</fullName>
    </submittedName>
</protein>
<name>A0A8N4EU84_ELAGV</name>
<dbReference type="AlphaFoldDB" id="A0A8N4EU84"/>
<keyword evidence="2" id="KW-1185">Reference proteome</keyword>
<accession>A0A8N4EU84</accession>
<proteinExistence type="predicted"/>
<dbReference type="OrthoDB" id="1905229at2759"/>
<gene>
    <name evidence="3" type="primary">LOC105034287</name>
</gene>
<reference evidence="3" key="1">
    <citation type="submission" date="2025-08" db="UniProtKB">
        <authorList>
            <consortium name="RefSeq"/>
        </authorList>
    </citation>
    <scope>IDENTIFICATION</scope>
</reference>
<dbReference type="Proteomes" id="UP000504607">
    <property type="component" value="Unplaced"/>
</dbReference>
<sequence length="214" mass="24366">MASQTPIFVLDENLPFHRGKGVDSIKADVPKPAKPARHERKALQDLSKAGKLLPVGAQKGYTLKDKAAVRGHENPKNASKNSFLTAEEIRKCHEWAKEGIEHAHFTGTEQRKPQREKDEERVRKKVDKVMSALREWTDMAYNFGLLVVDAADTTEDIMKLEPEMLPLRARSHLNSDNDKLEDLLLEPELDWYSCVDETFELKLKDDVDGELTCM</sequence>
<evidence type="ECO:0000256" key="1">
    <source>
        <dbReference type="SAM" id="MobiDB-lite"/>
    </source>
</evidence>
<dbReference type="RefSeq" id="XP_029117399.1">
    <property type="nucleotide sequence ID" value="XM_029261566.1"/>
</dbReference>
<organism evidence="2 3">
    <name type="scientific">Elaeis guineensis var. tenera</name>
    <name type="common">Oil palm</name>
    <dbReference type="NCBI Taxonomy" id="51953"/>
    <lineage>
        <taxon>Eukaryota</taxon>
        <taxon>Viridiplantae</taxon>
        <taxon>Streptophyta</taxon>
        <taxon>Embryophyta</taxon>
        <taxon>Tracheophyta</taxon>
        <taxon>Spermatophyta</taxon>
        <taxon>Magnoliopsida</taxon>
        <taxon>Liliopsida</taxon>
        <taxon>Arecaceae</taxon>
        <taxon>Arecoideae</taxon>
        <taxon>Cocoseae</taxon>
        <taxon>Elaeidinae</taxon>
        <taxon>Elaeis</taxon>
    </lineage>
</organism>
<feature type="region of interest" description="Disordered" evidence="1">
    <location>
        <begin position="101"/>
        <end position="122"/>
    </location>
</feature>
<evidence type="ECO:0000313" key="2">
    <source>
        <dbReference type="Proteomes" id="UP000504607"/>
    </source>
</evidence>